<evidence type="ECO:0000313" key="2">
    <source>
        <dbReference type="WBParaSite" id="PS1159_v2.g13555.t1"/>
    </source>
</evidence>
<evidence type="ECO:0000313" key="1">
    <source>
        <dbReference type="Proteomes" id="UP000887580"/>
    </source>
</evidence>
<protein>
    <submittedName>
        <fullName evidence="2">Uncharacterized protein</fullName>
    </submittedName>
</protein>
<reference evidence="2" key="1">
    <citation type="submission" date="2022-11" db="UniProtKB">
        <authorList>
            <consortium name="WormBaseParasite"/>
        </authorList>
    </citation>
    <scope>IDENTIFICATION</scope>
</reference>
<organism evidence="1 2">
    <name type="scientific">Panagrolaimus sp. PS1159</name>
    <dbReference type="NCBI Taxonomy" id="55785"/>
    <lineage>
        <taxon>Eukaryota</taxon>
        <taxon>Metazoa</taxon>
        <taxon>Ecdysozoa</taxon>
        <taxon>Nematoda</taxon>
        <taxon>Chromadorea</taxon>
        <taxon>Rhabditida</taxon>
        <taxon>Tylenchina</taxon>
        <taxon>Panagrolaimomorpha</taxon>
        <taxon>Panagrolaimoidea</taxon>
        <taxon>Panagrolaimidae</taxon>
        <taxon>Panagrolaimus</taxon>
    </lineage>
</organism>
<proteinExistence type="predicted"/>
<sequence length="123" mass="14497">MASLTTAVWDELPHLPEEYKKPQTWKEKNFGQWCRNFTVGVHRQCPHGSFIHWYNCCGENNTECCFGIQTTFLVLFGWIAIVAMLCCVWGILLHFDYIYPRKEKKMIKKLENGCEYNNVILKT</sequence>
<dbReference type="Proteomes" id="UP000887580">
    <property type="component" value="Unplaced"/>
</dbReference>
<name>A0AC35F3U2_9BILA</name>
<dbReference type="WBParaSite" id="PS1159_v2.g13555.t1">
    <property type="protein sequence ID" value="PS1159_v2.g13555.t1"/>
    <property type="gene ID" value="PS1159_v2.g13555"/>
</dbReference>
<accession>A0AC35F3U2</accession>